<dbReference type="InterPro" id="IPR003797">
    <property type="entry name" value="DegV"/>
</dbReference>
<accession>A0ABV9FPQ2</accession>
<dbReference type="PANTHER" id="PTHR33434:SF2">
    <property type="entry name" value="FATTY ACID-BINDING PROTEIN TM_1468"/>
    <property type="match status" value="1"/>
</dbReference>
<gene>
    <name evidence="2" type="ORF">ACFO6S_05725</name>
</gene>
<dbReference type="NCBIfam" id="TIGR00762">
    <property type="entry name" value="DegV"/>
    <property type="match status" value="1"/>
</dbReference>
<dbReference type="EMBL" id="JBHSFO010000002">
    <property type="protein sequence ID" value="MFC4603184.1"/>
    <property type="molecule type" value="Genomic_DNA"/>
</dbReference>
<dbReference type="Gene3D" id="3.30.1180.10">
    <property type="match status" value="1"/>
</dbReference>
<keyword evidence="1" id="KW-0446">Lipid-binding</keyword>
<dbReference type="SUPFAM" id="SSF82549">
    <property type="entry name" value="DAK1/DegV-like"/>
    <property type="match status" value="1"/>
</dbReference>
<name>A0ABV9FPQ2_9NOCA</name>
<dbReference type="PROSITE" id="PS51482">
    <property type="entry name" value="DEGV"/>
    <property type="match status" value="1"/>
</dbReference>
<comment type="caution">
    <text evidence="2">The sequence shown here is derived from an EMBL/GenBank/DDBJ whole genome shotgun (WGS) entry which is preliminary data.</text>
</comment>
<keyword evidence="3" id="KW-1185">Reference proteome</keyword>
<evidence type="ECO:0000313" key="2">
    <source>
        <dbReference type="EMBL" id="MFC4603184.1"/>
    </source>
</evidence>
<sequence length="292" mass="29809">MPVVVVTDSSACLSPELVRQYDIRVVPLHLLVDGADLREGIDSLPADLPRGAVMTTSGASPGELAATYGRALDDSGGDGVLAVHLSRQLSGTWEAGRQAAQEFGGKVRIVDSQSTAMGTGYPALAAARVAQAGGGLKAAYQRAVDVASRGKALIMVDRLEQLHRGGRIGTAAALLGTALAVKPVLHLVDGKLVLKEKTRTMTKALARLVDSAVDLAAGGEAAIAVHHLKAPERAEQVAEELRARVGGDCEMVVAEFGLVLGAHVGPGAVGVLVIPGGAGPGDWAESVATTSD</sequence>
<reference evidence="3" key="1">
    <citation type="journal article" date="2019" name="Int. J. Syst. Evol. Microbiol.">
        <title>The Global Catalogue of Microorganisms (GCM) 10K type strain sequencing project: providing services to taxonomists for standard genome sequencing and annotation.</title>
        <authorList>
            <consortium name="The Broad Institute Genomics Platform"/>
            <consortium name="The Broad Institute Genome Sequencing Center for Infectious Disease"/>
            <person name="Wu L."/>
            <person name="Ma J."/>
        </authorList>
    </citation>
    <scope>NUCLEOTIDE SEQUENCE [LARGE SCALE GENOMIC DNA]</scope>
    <source>
        <strain evidence="3">CCUG 54520</strain>
    </source>
</reference>
<proteinExistence type="predicted"/>
<dbReference type="RefSeq" id="WP_378414931.1">
    <property type="nucleotide sequence ID" value="NZ_JBHSFO010000002.1"/>
</dbReference>
<dbReference type="PANTHER" id="PTHR33434">
    <property type="entry name" value="DEGV DOMAIN-CONTAINING PROTEIN DR_1986-RELATED"/>
    <property type="match status" value="1"/>
</dbReference>
<dbReference type="InterPro" id="IPR050270">
    <property type="entry name" value="DegV_domain_contain"/>
</dbReference>
<evidence type="ECO:0000313" key="3">
    <source>
        <dbReference type="Proteomes" id="UP001595914"/>
    </source>
</evidence>
<organism evidence="2 3">
    <name type="scientific">Rhodococcus kronopolitis</name>
    <dbReference type="NCBI Taxonomy" id="1460226"/>
    <lineage>
        <taxon>Bacteria</taxon>
        <taxon>Bacillati</taxon>
        <taxon>Actinomycetota</taxon>
        <taxon>Actinomycetes</taxon>
        <taxon>Mycobacteriales</taxon>
        <taxon>Nocardiaceae</taxon>
        <taxon>Rhodococcus</taxon>
    </lineage>
</organism>
<dbReference type="Proteomes" id="UP001595914">
    <property type="component" value="Unassembled WGS sequence"/>
</dbReference>
<protein>
    <submittedName>
        <fullName evidence="2">DegV family protein</fullName>
    </submittedName>
</protein>
<dbReference type="InterPro" id="IPR043168">
    <property type="entry name" value="DegV_C"/>
</dbReference>
<dbReference type="Pfam" id="PF02645">
    <property type="entry name" value="DegV"/>
    <property type="match status" value="1"/>
</dbReference>
<dbReference type="Gene3D" id="3.40.50.10170">
    <property type="match status" value="1"/>
</dbReference>
<evidence type="ECO:0000256" key="1">
    <source>
        <dbReference type="ARBA" id="ARBA00023121"/>
    </source>
</evidence>